<dbReference type="Pfam" id="PF07759">
    <property type="entry name" value="DUF1615"/>
    <property type="match status" value="1"/>
</dbReference>
<dbReference type="Proteomes" id="UP000807825">
    <property type="component" value="Unassembled WGS sequence"/>
</dbReference>
<reference evidence="2" key="1">
    <citation type="submission" date="2020-07" db="EMBL/GenBank/DDBJ databases">
        <title>Huge and variable diversity of episymbiotic CPR bacteria and DPANN archaea in groundwater ecosystems.</title>
        <authorList>
            <person name="He C.Y."/>
            <person name="Keren R."/>
            <person name="Whittaker M."/>
            <person name="Farag I.F."/>
            <person name="Doudna J."/>
            <person name="Cate J.H.D."/>
            <person name="Banfield J.F."/>
        </authorList>
    </citation>
    <scope>NUCLEOTIDE SEQUENCE</scope>
    <source>
        <strain evidence="2">NC_groundwater_1664_Pr3_B-0.1um_52_9</strain>
    </source>
</reference>
<protein>
    <submittedName>
        <fullName evidence="2">DUF1615 family protein</fullName>
    </submittedName>
</protein>
<evidence type="ECO:0000313" key="3">
    <source>
        <dbReference type="Proteomes" id="UP000807825"/>
    </source>
</evidence>
<proteinExistence type="predicted"/>
<comment type="caution">
    <text evidence="2">The sequence shown here is derived from an EMBL/GenBank/DDBJ whole genome shotgun (WGS) entry which is preliminary data.</text>
</comment>
<sequence>MVYRRPFKLTLGLLLFLLLLNYLLLLKLALAGEITLQTDQSVPMDTQIQVPEKKAVQGNQESTRSSNLPPDEKTALLLRMKQDQLLRLDASLEEEEQIMASVVQIMDRESAAHWLSSFISARPLNCPIKQQRVWVEAIIQAAEKNRLPVCKEILALTAVLVSVESSFQVDPPAVDQSKGEDMRAMLDRAEKELYEKFGPLMSIPPVPQLYALYKDKYYPRLVTCHTEGAVEAVARSIADDLKKDAEHLPAVIRNAINKEVDKLANIVRTKGSMQLNFPRARQVMQERGERYTDPALTEYMYTMNGGVDVGVAALRPMFVQYAARHATPGNLSWLFFVGMDYNYGPFSSRNMMEQVRIRDLSGRKIAIDGDFLQYDDNGLPIYRESDTLAAATSVFPATPKANFWKAFLLEKDQHYAYTEAHQAIEEAHREKFGETPFAVIGELWMGETAQVKHGHAWKTRAYLNKLDRLLNSIPWD</sequence>
<dbReference type="InterPro" id="IPR011673">
    <property type="entry name" value="DUF1615"/>
</dbReference>
<feature type="region of interest" description="Disordered" evidence="1">
    <location>
        <begin position="51"/>
        <end position="70"/>
    </location>
</feature>
<evidence type="ECO:0000256" key="1">
    <source>
        <dbReference type="SAM" id="MobiDB-lite"/>
    </source>
</evidence>
<dbReference type="EMBL" id="JACRDE010000243">
    <property type="protein sequence ID" value="MBI5249623.1"/>
    <property type="molecule type" value="Genomic_DNA"/>
</dbReference>
<accession>A0A9D6V0F4</accession>
<evidence type="ECO:0000313" key="2">
    <source>
        <dbReference type="EMBL" id="MBI5249623.1"/>
    </source>
</evidence>
<feature type="compositionally biased region" description="Polar residues" evidence="1">
    <location>
        <begin position="57"/>
        <end position="68"/>
    </location>
</feature>
<gene>
    <name evidence="2" type="ORF">HY912_09020</name>
</gene>
<name>A0A9D6V0F4_9BACT</name>
<organism evidence="2 3">
    <name type="scientific">Desulfomonile tiedjei</name>
    <dbReference type="NCBI Taxonomy" id="2358"/>
    <lineage>
        <taxon>Bacteria</taxon>
        <taxon>Pseudomonadati</taxon>
        <taxon>Thermodesulfobacteriota</taxon>
        <taxon>Desulfomonilia</taxon>
        <taxon>Desulfomonilales</taxon>
        <taxon>Desulfomonilaceae</taxon>
        <taxon>Desulfomonile</taxon>
    </lineage>
</organism>
<dbReference type="AlphaFoldDB" id="A0A9D6V0F4"/>